<accession>A0ACC3T4C5</accession>
<reference evidence="2" key="1">
    <citation type="journal article" date="2024" name="Front. Bioeng. Biotechnol.">
        <title>Genome-scale model development and genomic sequencing of the oleaginous clade Lipomyces.</title>
        <authorList>
            <person name="Czajka J.J."/>
            <person name="Han Y."/>
            <person name="Kim J."/>
            <person name="Mondo S.J."/>
            <person name="Hofstad B.A."/>
            <person name="Robles A."/>
            <person name="Haridas S."/>
            <person name="Riley R."/>
            <person name="LaButti K."/>
            <person name="Pangilinan J."/>
            <person name="Andreopoulos W."/>
            <person name="Lipzen A."/>
            <person name="Yan J."/>
            <person name="Wang M."/>
            <person name="Ng V."/>
            <person name="Grigoriev I.V."/>
            <person name="Spatafora J.W."/>
            <person name="Magnuson J.K."/>
            <person name="Baker S.E."/>
            <person name="Pomraning K.R."/>
        </authorList>
    </citation>
    <scope>NUCLEOTIDE SEQUENCE [LARGE SCALE GENOMIC DNA]</scope>
    <source>
        <strain evidence="2">CBS 7786</strain>
    </source>
</reference>
<protein>
    <submittedName>
        <fullName evidence="1">Uncharacterized protein</fullName>
    </submittedName>
</protein>
<evidence type="ECO:0000313" key="2">
    <source>
        <dbReference type="Proteomes" id="UP001433508"/>
    </source>
</evidence>
<evidence type="ECO:0000313" key="1">
    <source>
        <dbReference type="EMBL" id="KAK9238783.1"/>
    </source>
</evidence>
<gene>
    <name evidence="1" type="ORF">V1525DRAFT_425141</name>
</gene>
<name>A0ACC3T4C5_LIPKO</name>
<organism evidence="1 2">
    <name type="scientific">Lipomyces kononenkoae</name>
    <name type="common">Yeast</name>
    <dbReference type="NCBI Taxonomy" id="34357"/>
    <lineage>
        <taxon>Eukaryota</taxon>
        <taxon>Fungi</taxon>
        <taxon>Dikarya</taxon>
        <taxon>Ascomycota</taxon>
        <taxon>Saccharomycotina</taxon>
        <taxon>Lipomycetes</taxon>
        <taxon>Lipomycetales</taxon>
        <taxon>Lipomycetaceae</taxon>
        <taxon>Lipomyces</taxon>
    </lineage>
</organism>
<comment type="caution">
    <text evidence="1">The sequence shown here is derived from an EMBL/GenBank/DDBJ whole genome shotgun (WGS) entry which is preliminary data.</text>
</comment>
<keyword evidence="2" id="KW-1185">Reference proteome</keyword>
<dbReference type="Proteomes" id="UP001433508">
    <property type="component" value="Unassembled WGS sequence"/>
</dbReference>
<proteinExistence type="predicted"/>
<dbReference type="EMBL" id="MU971352">
    <property type="protein sequence ID" value="KAK9238783.1"/>
    <property type="molecule type" value="Genomic_DNA"/>
</dbReference>
<sequence>MLLPLRQGSAIPPSLRSASGSSSSRDASVRARVLRRDGPISPLGQAIDFSAAEYILNANPERVERLEAAHIMPFMVAKYSSMQTLLSMFAGTNLWTILKDKNINSPCNIFCTNHGTHELFDEFVIGALGPFITHCQDGEELVFGNGPEGTTIDLPDGELFNIHLAIANVLHASGAGEVIDKVLQDEEEYKEGTVTDEVSGSRILAFALRQALNGLKATDSIDSPTGSDDGTCKQGPGGKEVLRVKTNSQADDR</sequence>